<evidence type="ECO:0000313" key="1">
    <source>
        <dbReference type="EMBL" id="GFO10253.1"/>
    </source>
</evidence>
<proteinExistence type="predicted"/>
<organism evidence="1 2">
    <name type="scientific">Plakobranchus ocellatus</name>
    <dbReference type="NCBI Taxonomy" id="259542"/>
    <lineage>
        <taxon>Eukaryota</taxon>
        <taxon>Metazoa</taxon>
        <taxon>Spiralia</taxon>
        <taxon>Lophotrochozoa</taxon>
        <taxon>Mollusca</taxon>
        <taxon>Gastropoda</taxon>
        <taxon>Heterobranchia</taxon>
        <taxon>Euthyneura</taxon>
        <taxon>Panpulmonata</taxon>
        <taxon>Sacoglossa</taxon>
        <taxon>Placobranchoidea</taxon>
        <taxon>Plakobranchidae</taxon>
        <taxon>Plakobranchus</taxon>
    </lineage>
</organism>
<accession>A0AAV4ASA9</accession>
<sequence>MEHLDKDHIDRLNQLSRLCGRRCLTRLQRRKSTKLRKVMDYQKYVLIIFHTNVEKDIQGLQSPSICTTCASKIGDINRRSSELTIEKAIAKEKEVSKIWTDYHSHIKTSECSTCTHYLSFSIGSRLLKRFPEAPSGSEIEENLNSTLQFVSQPDIDHDESSEHTHFYIDESEPESNTDMLMRVARALENETSNIDTQVSKNHEEI</sequence>
<protein>
    <recommendedName>
        <fullName evidence="3">ZAD domain-containing protein</fullName>
    </recommendedName>
</protein>
<keyword evidence="2" id="KW-1185">Reference proteome</keyword>
<evidence type="ECO:0000313" key="2">
    <source>
        <dbReference type="Proteomes" id="UP000735302"/>
    </source>
</evidence>
<evidence type="ECO:0008006" key="3">
    <source>
        <dbReference type="Google" id="ProtNLM"/>
    </source>
</evidence>
<comment type="caution">
    <text evidence="1">The sequence shown here is derived from an EMBL/GenBank/DDBJ whole genome shotgun (WGS) entry which is preliminary data.</text>
</comment>
<gene>
    <name evidence="1" type="ORF">PoB_003675800</name>
</gene>
<dbReference type="AlphaFoldDB" id="A0AAV4ASA9"/>
<reference evidence="1 2" key="1">
    <citation type="journal article" date="2021" name="Elife">
        <title>Chloroplast acquisition without the gene transfer in kleptoplastic sea slugs, Plakobranchus ocellatus.</title>
        <authorList>
            <person name="Maeda T."/>
            <person name="Takahashi S."/>
            <person name="Yoshida T."/>
            <person name="Shimamura S."/>
            <person name="Takaki Y."/>
            <person name="Nagai Y."/>
            <person name="Toyoda A."/>
            <person name="Suzuki Y."/>
            <person name="Arimoto A."/>
            <person name="Ishii H."/>
            <person name="Satoh N."/>
            <person name="Nishiyama T."/>
            <person name="Hasebe M."/>
            <person name="Maruyama T."/>
            <person name="Minagawa J."/>
            <person name="Obokata J."/>
            <person name="Shigenobu S."/>
        </authorList>
    </citation>
    <scope>NUCLEOTIDE SEQUENCE [LARGE SCALE GENOMIC DNA]</scope>
</reference>
<dbReference type="Proteomes" id="UP000735302">
    <property type="component" value="Unassembled WGS sequence"/>
</dbReference>
<name>A0AAV4ASA9_9GAST</name>
<dbReference type="EMBL" id="BLXT01004148">
    <property type="protein sequence ID" value="GFO10253.1"/>
    <property type="molecule type" value="Genomic_DNA"/>
</dbReference>